<evidence type="ECO:0000256" key="2">
    <source>
        <dbReference type="ARBA" id="ARBA00010441"/>
    </source>
</evidence>
<evidence type="ECO:0000256" key="7">
    <source>
        <dbReference type="ARBA" id="ARBA00023098"/>
    </source>
</evidence>
<evidence type="ECO:0000256" key="3">
    <source>
        <dbReference type="ARBA" id="ARBA00022516"/>
    </source>
</evidence>
<keyword evidence="7" id="KW-0443">Lipid metabolism</keyword>
<evidence type="ECO:0000256" key="9">
    <source>
        <dbReference type="ARBA" id="ARBA00023209"/>
    </source>
</evidence>
<dbReference type="AlphaFoldDB" id="A0A9D1HU75"/>
<evidence type="ECO:0000256" key="5">
    <source>
        <dbReference type="ARBA" id="ARBA00022692"/>
    </source>
</evidence>
<evidence type="ECO:0000256" key="13">
    <source>
        <dbReference type="SAM" id="Phobius"/>
    </source>
</evidence>
<keyword evidence="9" id="KW-0594">Phospholipid biosynthesis</keyword>
<evidence type="ECO:0000313" key="15">
    <source>
        <dbReference type="Proteomes" id="UP000824088"/>
    </source>
</evidence>
<comment type="subcellular location">
    <subcellularLocation>
        <location evidence="1">Membrane</location>
        <topology evidence="1">Multi-pass membrane protein</topology>
    </subcellularLocation>
</comment>
<accession>A0A9D1HU75</accession>
<sequence length="268" mass="28953">MAYKGMAQIDKKELWTIPNIITYFRILCIPAYILLMAFAGVNADPVLLYVALGVFVVAAGSDLVDGWIARRFNMTSGIGMALDPFADKLMHISVLFCLSLCTGLTPLGELTDGLSVLGAETMAASGGWYVHYAFVILIIFKELLMVCIAPLVMKKGAKVQANWLGKVASFTVSVGVILAFFHPYVAFADWGILAWGLCMSYAAAVNYLIDIIRQIRKINSGEMARVTSDSVKTTDSSNNPLPGTEKDNGAAVSYTVEAAGKNISDKED</sequence>
<feature type="transmembrane region" description="Helical" evidence="13">
    <location>
        <begin position="190"/>
        <end position="209"/>
    </location>
</feature>
<comment type="similarity">
    <text evidence="2 11">Belongs to the CDP-alcohol phosphatidyltransferase class-I family.</text>
</comment>
<evidence type="ECO:0000256" key="12">
    <source>
        <dbReference type="SAM" id="MobiDB-lite"/>
    </source>
</evidence>
<dbReference type="PROSITE" id="PS00379">
    <property type="entry name" value="CDP_ALCOHOL_P_TRANSF"/>
    <property type="match status" value="1"/>
</dbReference>
<name>A0A9D1HU75_9FIRM</name>
<gene>
    <name evidence="14" type="ORF">IAD51_04120</name>
</gene>
<evidence type="ECO:0000313" key="14">
    <source>
        <dbReference type="EMBL" id="HIU21400.1"/>
    </source>
</evidence>
<dbReference type="GO" id="GO:0016780">
    <property type="term" value="F:phosphotransferase activity, for other substituted phosphate groups"/>
    <property type="evidence" value="ECO:0007669"/>
    <property type="project" value="InterPro"/>
</dbReference>
<keyword evidence="8 13" id="KW-0472">Membrane</keyword>
<dbReference type="GO" id="GO:0016020">
    <property type="term" value="C:membrane"/>
    <property type="evidence" value="ECO:0007669"/>
    <property type="project" value="UniProtKB-SubCell"/>
</dbReference>
<evidence type="ECO:0000256" key="11">
    <source>
        <dbReference type="RuleBase" id="RU003750"/>
    </source>
</evidence>
<organism evidence="14 15">
    <name type="scientific">Candidatus Limadaptatus stercorigallinarum</name>
    <dbReference type="NCBI Taxonomy" id="2840845"/>
    <lineage>
        <taxon>Bacteria</taxon>
        <taxon>Bacillati</taxon>
        <taxon>Bacillota</taxon>
        <taxon>Clostridia</taxon>
        <taxon>Eubacteriales</taxon>
        <taxon>Candidatus Limadaptatus</taxon>
    </lineage>
</organism>
<dbReference type="Proteomes" id="UP000824088">
    <property type="component" value="Unassembled WGS sequence"/>
</dbReference>
<dbReference type="InterPro" id="IPR048254">
    <property type="entry name" value="CDP_ALCOHOL_P_TRANSF_CS"/>
</dbReference>
<dbReference type="Gene3D" id="1.20.120.1760">
    <property type="match status" value="1"/>
</dbReference>
<feature type="transmembrane region" description="Helical" evidence="13">
    <location>
        <begin position="89"/>
        <end position="108"/>
    </location>
</feature>
<reference evidence="14" key="1">
    <citation type="submission" date="2020-10" db="EMBL/GenBank/DDBJ databases">
        <authorList>
            <person name="Gilroy R."/>
        </authorList>
    </citation>
    <scope>NUCLEOTIDE SEQUENCE</scope>
    <source>
        <strain evidence="14">1063</strain>
    </source>
</reference>
<dbReference type="PANTHER" id="PTHR14269:SF11">
    <property type="entry name" value="CDP-DIACYLGLYCEROL--GLYCEROL-3-PHOSPHATE 3-PHOSPHATIDYLTRANSFERASE"/>
    <property type="match status" value="1"/>
</dbReference>
<reference evidence="14" key="2">
    <citation type="journal article" date="2021" name="PeerJ">
        <title>Extensive microbial diversity within the chicken gut microbiome revealed by metagenomics and culture.</title>
        <authorList>
            <person name="Gilroy R."/>
            <person name="Ravi A."/>
            <person name="Getino M."/>
            <person name="Pursley I."/>
            <person name="Horton D.L."/>
            <person name="Alikhan N.F."/>
            <person name="Baker D."/>
            <person name="Gharbi K."/>
            <person name="Hall N."/>
            <person name="Watson M."/>
            <person name="Adriaenssens E.M."/>
            <person name="Foster-Nyarko E."/>
            <person name="Jarju S."/>
            <person name="Secka A."/>
            <person name="Antonio M."/>
            <person name="Oren A."/>
            <person name="Chaudhuri R.R."/>
            <person name="La Ragione R."/>
            <person name="Hildebrand F."/>
            <person name="Pallen M.J."/>
        </authorList>
    </citation>
    <scope>NUCLEOTIDE SEQUENCE</scope>
    <source>
        <strain evidence="14">1063</strain>
    </source>
</reference>
<dbReference type="GO" id="GO:0046474">
    <property type="term" value="P:glycerophospholipid biosynthetic process"/>
    <property type="evidence" value="ECO:0007669"/>
    <property type="project" value="TreeGrafter"/>
</dbReference>
<evidence type="ECO:0000256" key="10">
    <source>
        <dbReference type="ARBA" id="ARBA00023264"/>
    </source>
</evidence>
<feature type="transmembrane region" description="Helical" evidence="13">
    <location>
        <begin position="20"/>
        <end position="40"/>
    </location>
</feature>
<feature type="region of interest" description="Disordered" evidence="12">
    <location>
        <begin position="229"/>
        <end position="249"/>
    </location>
</feature>
<keyword evidence="4 11" id="KW-0808">Transferase</keyword>
<keyword evidence="3" id="KW-0444">Lipid biosynthesis</keyword>
<keyword evidence="5 13" id="KW-0812">Transmembrane</keyword>
<feature type="transmembrane region" description="Helical" evidence="13">
    <location>
        <begin position="163"/>
        <end position="184"/>
    </location>
</feature>
<evidence type="ECO:0000256" key="1">
    <source>
        <dbReference type="ARBA" id="ARBA00004141"/>
    </source>
</evidence>
<dbReference type="Pfam" id="PF01066">
    <property type="entry name" value="CDP-OH_P_transf"/>
    <property type="match status" value="1"/>
</dbReference>
<protein>
    <submittedName>
        <fullName evidence="14">CDP-alcohol phosphatidyltransferase family protein</fullName>
    </submittedName>
</protein>
<evidence type="ECO:0000256" key="4">
    <source>
        <dbReference type="ARBA" id="ARBA00022679"/>
    </source>
</evidence>
<keyword evidence="10" id="KW-1208">Phospholipid metabolism</keyword>
<dbReference type="InterPro" id="IPR043130">
    <property type="entry name" value="CDP-OH_PTrfase_TM_dom"/>
</dbReference>
<dbReference type="InterPro" id="IPR000462">
    <property type="entry name" value="CDP-OH_P_trans"/>
</dbReference>
<dbReference type="EMBL" id="DVMN01000072">
    <property type="protein sequence ID" value="HIU21400.1"/>
    <property type="molecule type" value="Genomic_DNA"/>
</dbReference>
<evidence type="ECO:0000256" key="6">
    <source>
        <dbReference type="ARBA" id="ARBA00022989"/>
    </source>
</evidence>
<dbReference type="PANTHER" id="PTHR14269">
    <property type="entry name" value="CDP-DIACYLGLYCEROL--GLYCEROL-3-PHOSPHATE 3-PHOSPHATIDYLTRANSFERASE-RELATED"/>
    <property type="match status" value="1"/>
</dbReference>
<feature type="transmembrane region" description="Helical" evidence="13">
    <location>
        <begin position="128"/>
        <end position="151"/>
    </location>
</feature>
<comment type="caution">
    <text evidence="14">The sequence shown here is derived from an EMBL/GenBank/DDBJ whole genome shotgun (WGS) entry which is preliminary data.</text>
</comment>
<feature type="transmembrane region" description="Helical" evidence="13">
    <location>
        <begin position="46"/>
        <end position="68"/>
    </location>
</feature>
<dbReference type="InterPro" id="IPR050324">
    <property type="entry name" value="CDP-alcohol_PTase-I"/>
</dbReference>
<evidence type="ECO:0000256" key="8">
    <source>
        <dbReference type="ARBA" id="ARBA00023136"/>
    </source>
</evidence>
<keyword evidence="6 13" id="KW-1133">Transmembrane helix</keyword>
<proteinExistence type="inferred from homology"/>